<keyword evidence="1" id="KW-0808">Transferase</keyword>
<organism evidence="1 2">
    <name type="scientific">Zalaria obscura</name>
    <dbReference type="NCBI Taxonomy" id="2024903"/>
    <lineage>
        <taxon>Eukaryota</taxon>
        <taxon>Fungi</taxon>
        <taxon>Dikarya</taxon>
        <taxon>Ascomycota</taxon>
        <taxon>Pezizomycotina</taxon>
        <taxon>Dothideomycetes</taxon>
        <taxon>Dothideomycetidae</taxon>
        <taxon>Dothideales</taxon>
        <taxon>Zalariaceae</taxon>
        <taxon>Zalaria</taxon>
    </lineage>
</organism>
<comment type="caution">
    <text evidence="1">The sequence shown here is derived from an EMBL/GenBank/DDBJ whole genome shotgun (WGS) entry which is preliminary data.</text>
</comment>
<protein>
    <submittedName>
        <fullName evidence="1">CAAX geranylgeranyltransferase alpha subunit</fullName>
        <ecNumber evidence="1">2.5.1.5</ecNumber>
    </submittedName>
</protein>
<reference evidence="1" key="1">
    <citation type="submission" date="2024-02" db="EMBL/GenBank/DDBJ databases">
        <title>Metagenome Assembled Genome of Zalaria obscura JY119.</title>
        <authorList>
            <person name="Vighnesh L."/>
            <person name="Jagadeeshwari U."/>
            <person name="Venkata Ramana C."/>
            <person name="Sasikala C."/>
        </authorList>
    </citation>
    <scope>NUCLEOTIDE SEQUENCE</scope>
    <source>
        <strain evidence="1">JY119</strain>
    </source>
</reference>
<name>A0ACC3SP33_9PEZI</name>
<gene>
    <name evidence="1" type="primary">RAM2</name>
    <name evidence="1" type="ORF">M8818_001853</name>
</gene>
<accession>A0ACC3SP33</accession>
<proteinExistence type="predicted"/>
<dbReference type="Proteomes" id="UP001320706">
    <property type="component" value="Unassembled WGS sequence"/>
</dbReference>
<evidence type="ECO:0000313" key="2">
    <source>
        <dbReference type="Proteomes" id="UP001320706"/>
    </source>
</evidence>
<keyword evidence="2" id="KW-1185">Reference proteome</keyword>
<evidence type="ECO:0000313" key="1">
    <source>
        <dbReference type="EMBL" id="KAK8216890.1"/>
    </source>
</evidence>
<dbReference type="EC" id="2.5.1.5" evidence="1"/>
<sequence>MAYSDDPEWADIVPLPQDDGGPNPLAAIAYTEEYSEAIPYLRAIMAKNELSPRALALTEDIIDMNPAHYTVWLYRAKILLSLKADLRQEVEWLNETATAHPKNYQIWHHRNFVIDNLGSAEGEAEFLAQMFRIDSKNYHVWSYRQWLVRRFDLWEQGELEATEKLLEEDVRNNSAWNHRFFLVNGREESAGVKGTGVREREIKFAQDAIRKAPQNQSPWNYLRGIYDRAGLPLSDMKDFAHEFASLDDPDEVHSSHALDVLAEIYGEQDGRTAEATKAYELLANRYDPIRANYWNYKKATLTHGNGVAAA</sequence>
<dbReference type="EMBL" id="JAMKPW020000007">
    <property type="protein sequence ID" value="KAK8216890.1"/>
    <property type="molecule type" value="Genomic_DNA"/>
</dbReference>